<evidence type="ECO:0000259" key="1">
    <source>
        <dbReference type="Pfam" id="PF21831"/>
    </source>
</evidence>
<gene>
    <name evidence="2" type="ORF">BF93_11395</name>
</gene>
<dbReference type="OrthoDB" id="5515732at2"/>
<dbReference type="EMBL" id="JDYK01000003">
    <property type="protein sequence ID" value="EWS82459.1"/>
    <property type="molecule type" value="Genomic_DNA"/>
</dbReference>
<dbReference type="RefSeq" id="WP_038370769.1">
    <property type="nucleotide sequence ID" value="NZ_KK069989.1"/>
</dbReference>
<sequence>MSVLEPEEVLAQLRTEAMVRLALGREELEEIRRDLHRSADAEGVASARADEILAAAWVERDHLARENAGRDRSAAIRRALARLAQEDALVAEDVGEDEASARTLLEEAARAQERRTGRAVRGWVYFHRGDAEKMVDGTDVLTLRVDEDPDGGLPGRLREALAAEGIPVPSGEEDGQVLEIPEASWFPAPPGQVG</sequence>
<dbReference type="Proteomes" id="UP000023067">
    <property type="component" value="Unassembled WGS sequence"/>
</dbReference>
<name>Z9JW80_9MICO</name>
<dbReference type="PATRIC" id="fig|396014.3.peg.785"/>
<comment type="caution">
    <text evidence="2">The sequence shown here is derived from an EMBL/GenBank/DDBJ whole genome shotgun (WGS) entry which is preliminary data.</text>
</comment>
<keyword evidence="3" id="KW-1185">Reference proteome</keyword>
<protein>
    <recommendedName>
        <fullName evidence="1">DUF6891 domain-containing protein</fullName>
    </recommendedName>
</protein>
<dbReference type="STRING" id="396014.BF93_11395"/>
<proteinExistence type="predicted"/>
<evidence type="ECO:0000313" key="3">
    <source>
        <dbReference type="Proteomes" id="UP000023067"/>
    </source>
</evidence>
<dbReference type="Pfam" id="PF21831">
    <property type="entry name" value="DUF6891"/>
    <property type="match status" value="1"/>
</dbReference>
<dbReference type="InterPro" id="IPR054186">
    <property type="entry name" value="DUF6891"/>
</dbReference>
<dbReference type="AlphaFoldDB" id="Z9JW80"/>
<feature type="domain" description="DUF6891" evidence="1">
    <location>
        <begin position="7"/>
        <end position="185"/>
    </location>
</feature>
<dbReference type="HOGENOM" id="CLU_1400135_0_0_11"/>
<evidence type="ECO:0000313" key="2">
    <source>
        <dbReference type="EMBL" id="EWS82459.1"/>
    </source>
</evidence>
<reference evidence="2 3" key="1">
    <citation type="submission" date="2014-02" db="EMBL/GenBank/DDBJ databases">
        <title>Genome sequence of Brachybacterium phenoliresistens strain W13A50.</title>
        <authorList>
            <person name="Wang X."/>
        </authorList>
    </citation>
    <scope>NUCLEOTIDE SEQUENCE [LARGE SCALE GENOMIC DNA]</scope>
    <source>
        <strain evidence="2 3">W13A50</strain>
    </source>
</reference>
<organism evidence="2 3">
    <name type="scientific">Brachybacterium phenoliresistens</name>
    <dbReference type="NCBI Taxonomy" id="396014"/>
    <lineage>
        <taxon>Bacteria</taxon>
        <taxon>Bacillati</taxon>
        <taxon>Actinomycetota</taxon>
        <taxon>Actinomycetes</taxon>
        <taxon>Micrococcales</taxon>
        <taxon>Dermabacteraceae</taxon>
        <taxon>Brachybacterium</taxon>
    </lineage>
</organism>
<accession>Z9JW80</accession>